<dbReference type="InterPro" id="IPR013783">
    <property type="entry name" value="Ig-like_fold"/>
</dbReference>
<dbReference type="OrthoDB" id="740055at2"/>
<dbReference type="RefSeq" id="WP_068821523.1">
    <property type="nucleotide sequence ID" value="NZ_LWHJ01000022.1"/>
</dbReference>
<evidence type="ECO:0000256" key="1">
    <source>
        <dbReference type="SAM" id="SignalP"/>
    </source>
</evidence>
<accession>A0A179DHK8</accession>
<dbReference type="NCBIfam" id="TIGR04183">
    <property type="entry name" value="Por_Secre_tail"/>
    <property type="match status" value="1"/>
</dbReference>
<dbReference type="SUPFAM" id="SSF63825">
    <property type="entry name" value="YWTD domain"/>
    <property type="match status" value="1"/>
</dbReference>
<evidence type="ECO:0000313" key="2">
    <source>
        <dbReference type="EMBL" id="OAQ40282.1"/>
    </source>
</evidence>
<dbReference type="InterPro" id="IPR026444">
    <property type="entry name" value="Secre_tail"/>
</dbReference>
<organism evidence="2 3">
    <name type="scientific">Pedobacter psychrophilus</name>
    <dbReference type="NCBI Taxonomy" id="1826909"/>
    <lineage>
        <taxon>Bacteria</taxon>
        <taxon>Pseudomonadati</taxon>
        <taxon>Bacteroidota</taxon>
        <taxon>Sphingobacteriia</taxon>
        <taxon>Sphingobacteriales</taxon>
        <taxon>Sphingobacteriaceae</taxon>
        <taxon>Pedobacter</taxon>
    </lineage>
</organism>
<evidence type="ECO:0000313" key="3">
    <source>
        <dbReference type="Proteomes" id="UP000078459"/>
    </source>
</evidence>
<sequence>MKTKLLLFISGLLFTSISAFSQFTAGNVVVYRYGDGGAYTNGNLAPTFLDEYTPAGVLVKTRAIPTVTSGLNKGLTGLLKLGTGFYQQEGMSTLSQDGKYITIFGYNAAVGTTVPTTTDGLVVGVVAADLSYNSTTTLSNDATLGLGAPRSAIVDGTNIWANGFRNGVQYATIGGTTSAQVNTTGQNSPRTLSIFNNNLTVPIGSSGTLSYQTPLPTGSAAAFSTRILSGTPTTNQVVTFSLGNRLVIYTADDANNQIRRFNTNTAGDTWIALGTNLTTTPQLTLVKSITGVANVVGANTEITIFITTWGNDGSGTESSKLLTFKDTYLTPSAGPSAPTATTALATLATATAGTVFRSVTMAPQGSTAIGTATLPVSLTSFTGKKDNESIKLDWTTASEKNNSHFDITRSVDGKKFSSIGTMKGGGNSDAALNYSFADTNPLSGTNYYQLNQFDFDGNSAKSNIVAVESGLKAADMTIYANQSSNEVKLNIFSANKTSGTINIFDLAGKRVFNKTVELEKGYNNISLSVVLKSGLFVATLQTASETISKKFTN</sequence>
<protein>
    <recommendedName>
        <fullName evidence="4">Secretion system C-terminal sorting domain-containing protein</fullName>
    </recommendedName>
</protein>
<name>A0A179DHK8_9SPHI</name>
<keyword evidence="1" id="KW-0732">Signal</keyword>
<dbReference type="EMBL" id="LWHJ01000022">
    <property type="protein sequence ID" value="OAQ40282.1"/>
    <property type="molecule type" value="Genomic_DNA"/>
</dbReference>
<feature type="chain" id="PRO_5008100525" description="Secretion system C-terminal sorting domain-containing protein" evidence="1">
    <location>
        <begin position="22"/>
        <end position="553"/>
    </location>
</feature>
<feature type="signal peptide" evidence="1">
    <location>
        <begin position="1"/>
        <end position="21"/>
    </location>
</feature>
<reference evidence="2 3" key="1">
    <citation type="submission" date="2016-04" db="EMBL/GenBank/DDBJ databases">
        <authorList>
            <person name="Evans L.H."/>
            <person name="Alamgir A."/>
            <person name="Owens N."/>
            <person name="Weber N.D."/>
            <person name="Virtaneva K."/>
            <person name="Barbian K."/>
            <person name="Babar A."/>
            <person name="Rosenke K."/>
        </authorList>
    </citation>
    <scope>NUCLEOTIDE SEQUENCE [LARGE SCALE GENOMIC DNA]</scope>
    <source>
        <strain evidence="2 3">CCM 8644</strain>
    </source>
</reference>
<dbReference type="STRING" id="1826909.A5893_04840"/>
<dbReference type="Proteomes" id="UP000078459">
    <property type="component" value="Unassembled WGS sequence"/>
</dbReference>
<comment type="caution">
    <text evidence="2">The sequence shown here is derived from an EMBL/GenBank/DDBJ whole genome shotgun (WGS) entry which is preliminary data.</text>
</comment>
<keyword evidence="3" id="KW-1185">Reference proteome</keyword>
<dbReference type="Gene3D" id="2.60.40.10">
    <property type="entry name" value="Immunoglobulins"/>
    <property type="match status" value="1"/>
</dbReference>
<dbReference type="AlphaFoldDB" id="A0A179DHK8"/>
<gene>
    <name evidence="2" type="ORF">A5893_04840</name>
</gene>
<reference evidence="2 3" key="2">
    <citation type="submission" date="2016-06" db="EMBL/GenBank/DDBJ databases">
        <title>Pedobacter psychrophilus sp. nov., isolated from Antarctic fragmentary rock.</title>
        <authorList>
            <person name="Svec P."/>
        </authorList>
    </citation>
    <scope>NUCLEOTIDE SEQUENCE [LARGE SCALE GENOMIC DNA]</scope>
    <source>
        <strain evidence="2 3">CCM 8644</strain>
    </source>
</reference>
<evidence type="ECO:0008006" key="4">
    <source>
        <dbReference type="Google" id="ProtNLM"/>
    </source>
</evidence>
<proteinExistence type="predicted"/>